<gene>
    <name evidence="1" type="ORF">UFOVP1130_22</name>
</gene>
<dbReference type="EMBL" id="LR797078">
    <property type="protein sequence ID" value="CAB4185260.1"/>
    <property type="molecule type" value="Genomic_DNA"/>
</dbReference>
<organism evidence="1">
    <name type="scientific">uncultured Caudovirales phage</name>
    <dbReference type="NCBI Taxonomy" id="2100421"/>
    <lineage>
        <taxon>Viruses</taxon>
        <taxon>Duplodnaviria</taxon>
        <taxon>Heunggongvirae</taxon>
        <taxon>Uroviricota</taxon>
        <taxon>Caudoviricetes</taxon>
        <taxon>Peduoviridae</taxon>
        <taxon>Maltschvirus</taxon>
        <taxon>Maltschvirus maltsch</taxon>
    </lineage>
</organism>
<proteinExistence type="predicted"/>
<sequence>MEGHTMSTDKKIKRNYKCDACGDVLTLFVNPSVPPVHACKKQANRSVEFTEVQ</sequence>
<evidence type="ECO:0000313" key="1">
    <source>
        <dbReference type="EMBL" id="CAB4185260.1"/>
    </source>
</evidence>
<accession>A0A6J5QKX2</accession>
<name>A0A6J5QKX2_9CAUD</name>
<reference evidence="1" key="1">
    <citation type="submission" date="2020-05" db="EMBL/GenBank/DDBJ databases">
        <authorList>
            <person name="Chiriac C."/>
            <person name="Salcher M."/>
            <person name="Ghai R."/>
            <person name="Kavagutti S V."/>
        </authorList>
    </citation>
    <scope>NUCLEOTIDE SEQUENCE</scope>
</reference>
<protein>
    <submittedName>
        <fullName evidence="1">Uncharacterized protein</fullName>
    </submittedName>
</protein>